<reference evidence="2 3" key="1">
    <citation type="submission" date="2019-08" db="EMBL/GenBank/DDBJ databases">
        <title>Deep-cultivation of Planctomycetes and their phenomic and genomic characterization uncovers novel biology.</title>
        <authorList>
            <person name="Wiegand S."/>
            <person name="Jogler M."/>
            <person name="Boedeker C."/>
            <person name="Pinto D."/>
            <person name="Vollmers J."/>
            <person name="Rivas-Marin E."/>
            <person name="Kohn T."/>
            <person name="Peeters S.H."/>
            <person name="Heuer A."/>
            <person name="Rast P."/>
            <person name="Oberbeckmann S."/>
            <person name="Bunk B."/>
            <person name="Jeske O."/>
            <person name="Meyerdierks A."/>
            <person name="Storesund J.E."/>
            <person name="Kallscheuer N."/>
            <person name="Luecker S."/>
            <person name="Lage O.M."/>
            <person name="Pohl T."/>
            <person name="Merkel B.J."/>
            <person name="Hornburger P."/>
            <person name="Mueller R.-W."/>
            <person name="Bruemmer F."/>
            <person name="Labrenz M."/>
            <person name="Spormann A.M."/>
            <person name="Op den Camp H."/>
            <person name="Overmann J."/>
            <person name="Amann R."/>
            <person name="Jetten M.S.M."/>
            <person name="Mascher T."/>
            <person name="Medema M.H."/>
            <person name="Devos D.P."/>
            <person name="Kaster A.-K."/>
            <person name="Ovreas L."/>
            <person name="Rohde M."/>
            <person name="Galperin M.Y."/>
            <person name="Jogler C."/>
        </authorList>
    </citation>
    <scope>NUCLEOTIDE SEQUENCE [LARGE SCALE GENOMIC DNA]</scope>
    <source>
        <strain evidence="2 3">OJF2</strain>
        <plasmid evidence="3">pojf2_2</plasmid>
    </source>
</reference>
<evidence type="ECO:0000313" key="3">
    <source>
        <dbReference type="Proteomes" id="UP000324233"/>
    </source>
</evidence>
<keyword evidence="1" id="KW-1133">Transmembrane helix</keyword>
<sequence length="72" mass="8132">MTPGVNDQATMNRLCQAFRELTTDLRAMLACAIAIAVWIWAVTYIRYLDAAEPASSGNLHRLVRWMGSWIGY</sequence>
<gene>
    <name evidence="2" type="ORF">OJF2_79490</name>
</gene>
<evidence type="ECO:0000256" key="1">
    <source>
        <dbReference type="SAM" id="Phobius"/>
    </source>
</evidence>
<keyword evidence="1" id="KW-0812">Transmembrane</keyword>
<name>A0A5B9WGP0_9BACT</name>
<keyword evidence="1" id="KW-0472">Membrane</keyword>
<dbReference type="Proteomes" id="UP000324233">
    <property type="component" value="Plasmid pOJF2_2"/>
</dbReference>
<evidence type="ECO:0000313" key="2">
    <source>
        <dbReference type="EMBL" id="QEH39334.1"/>
    </source>
</evidence>
<feature type="transmembrane region" description="Helical" evidence="1">
    <location>
        <begin position="27"/>
        <end position="45"/>
    </location>
</feature>
<dbReference type="KEGG" id="agv:OJF2_79490"/>
<dbReference type="EMBL" id="CP042999">
    <property type="protein sequence ID" value="QEH39334.1"/>
    <property type="molecule type" value="Genomic_DNA"/>
</dbReference>
<accession>A0A5B9WGP0</accession>
<keyword evidence="2" id="KW-0614">Plasmid</keyword>
<dbReference type="AlphaFoldDB" id="A0A5B9WGP0"/>
<geneLocation type="plasmid" evidence="3">
    <name>pojf2_2</name>
</geneLocation>
<proteinExistence type="predicted"/>
<organism evidence="2 3">
    <name type="scientific">Aquisphaera giovannonii</name>
    <dbReference type="NCBI Taxonomy" id="406548"/>
    <lineage>
        <taxon>Bacteria</taxon>
        <taxon>Pseudomonadati</taxon>
        <taxon>Planctomycetota</taxon>
        <taxon>Planctomycetia</taxon>
        <taxon>Isosphaerales</taxon>
        <taxon>Isosphaeraceae</taxon>
        <taxon>Aquisphaera</taxon>
    </lineage>
</organism>
<keyword evidence="3" id="KW-1185">Reference proteome</keyword>
<protein>
    <submittedName>
        <fullName evidence="2">Uncharacterized protein</fullName>
    </submittedName>
</protein>